<dbReference type="OrthoDB" id="3513393at2759"/>
<dbReference type="EMBL" id="QGMK01000399">
    <property type="protein sequence ID" value="TVY81941.1"/>
    <property type="molecule type" value="Genomic_DNA"/>
</dbReference>
<protein>
    <submittedName>
        <fullName evidence="3">Uncharacterized protein</fullName>
    </submittedName>
</protein>
<keyword evidence="2" id="KW-0472">Membrane</keyword>
<name>A0A8T9C8J2_9HELO</name>
<evidence type="ECO:0000313" key="4">
    <source>
        <dbReference type="Proteomes" id="UP000469558"/>
    </source>
</evidence>
<reference evidence="3 4" key="1">
    <citation type="submission" date="2018-05" db="EMBL/GenBank/DDBJ databases">
        <title>Genome sequencing and assembly of the regulated plant pathogen Lachnellula willkommii and related sister species for the development of diagnostic species identification markers.</title>
        <authorList>
            <person name="Giroux E."/>
            <person name="Bilodeau G."/>
        </authorList>
    </citation>
    <scope>NUCLEOTIDE SEQUENCE [LARGE SCALE GENOMIC DNA]</scope>
    <source>
        <strain evidence="3 4">CBS 268.59</strain>
    </source>
</reference>
<dbReference type="Proteomes" id="UP000469558">
    <property type="component" value="Unassembled WGS sequence"/>
</dbReference>
<feature type="coiled-coil region" evidence="1">
    <location>
        <begin position="271"/>
        <end position="395"/>
    </location>
</feature>
<evidence type="ECO:0000313" key="3">
    <source>
        <dbReference type="EMBL" id="TVY81941.1"/>
    </source>
</evidence>
<accession>A0A8T9C8J2</accession>
<feature type="transmembrane region" description="Helical" evidence="2">
    <location>
        <begin position="21"/>
        <end position="38"/>
    </location>
</feature>
<evidence type="ECO:0000256" key="2">
    <source>
        <dbReference type="SAM" id="Phobius"/>
    </source>
</evidence>
<keyword evidence="1" id="KW-0175">Coiled coil</keyword>
<comment type="caution">
    <text evidence="3">The sequence shown here is derived from an EMBL/GenBank/DDBJ whole genome shotgun (WGS) entry which is preliminary data.</text>
</comment>
<organism evidence="3 4">
    <name type="scientific">Lachnellula suecica</name>
    <dbReference type="NCBI Taxonomy" id="602035"/>
    <lineage>
        <taxon>Eukaryota</taxon>
        <taxon>Fungi</taxon>
        <taxon>Dikarya</taxon>
        <taxon>Ascomycota</taxon>
        <taxon>Pezizomycotina</taxon>
        <taxon>Leotiomycetes</taxon>
        <taxon>Helotiales</taxon>
        <taxon>Lachnaceae</taxon>
        <taxon>Lachnellula</taxon>
    </lineage>
</organism>
<proteinExistence type="predicted"/>
<keyword evidence="2" id="KW-0812">Transmembrane</keyword>
<gene>
    <name evidence="3" type="ORF">LSUE1_G003632</name>
</gene>
<keyword evidence="4" id="KW-1185">Reference proteome</keyword>
<evidence type="ECO:0000256" key="1">
    <source>
        <dbReference type="SAM" id="Coils"/>
    </source>
</evidence>
<keyword evidence="2" id="KW-1133">Transmembrane helix</keyword>
<dbReference type="AlphaFoldDB" id="A0A8T9C8J2"/>
<sequence length="933" mass="107396">MDATPPVVETRRNGRRPLTKVEWTIAACVGVLAFIFLHESVVRWVGGIYYYNVEYIRAAFGADALDEVCASVMLVKEPWRKLLDADWWRLQRVFQCVTLPILWATYNFAPSEVFYVCLMSVVIVLGMISDANHAEDPLAWRWTNLFQPVVILWRCASAVARYIYKIAVSGANLNKCHHVEPCTCIGPTVLGKDYEDLNNVHHLMLEEYENNQHLLRLSRQECMSLRESLEDSKKDKQFWRNQGMSAAPEWWDPSPTSEEFPRTPTGPAAEIERNERTIAQLHKEYTDLSNETRAKAKTADSRIKNLENQLSYAQGNGNSTLVREEVDALKSKERRQQREINTLTTNLMHATQKLEYEINSHSLTCKSEAVCSTRIQELEEQKANLMQKHEDNDTMVQEAAIEFGNSPEEARHYTLRSYLQEITQAMVRQIAGGKLINVDDGPIFHNIMKRMDQQRITELTQYKDRLEKEVQRLGGDVKLLRLGLEPVRPPPLRELTFENNAQLVFPIYQGLLESVKLLSDVLTSQGFILPPWEHENPRSELFNGSEHVGKDWYDPRFLKELINPRYEGSEILLQSLLRSEIQRLVSRGMDIKRFILSHPPGQGTFWEDQVMNPLREAEPVFKAALFTVLDDIRVLEKRHTAIEDSALAAKEERRFKIWRAMQQSIRALTLAIASFNCQIPPWTNDPDMPAPSLIFRKTFELLAMNLFKFEINALEHRISALLAWMEFKRLPGTQYGSPRVQGPPNYQADWDALKAAVTFALLVKDHWADEIALPDVERPARLPLDHPPLIHALLRREGDVMVHAPSSFNWIVSKDGKLEKPIGPKVEFAEVVGSNNNNGGNNNIQMGNFNDEKKWHSEHYDRVKQLLASINQNAPPGVRPNPYPLLWPKKNNPNMGFLREKKGDLQRWVKELELWMGDQRLSVPHWYGGGNRR</sequence>